<evidence type="ECO:0000313" key="4">
    <source>
        <dbReference type="Proteomes" id="UP000321129"/>
    </source>
</evidence>
<reference evidence="3 4" key="1">
    <citation type="submission" date="2019-08" db="EMBL/GenBank/DDBJ databases">
        <title>Sphingorhabdus soil sp. nov., isolated from arctic soil.</title>
        <authorList>
            <person name="Liu Y."/>
        </authorList>
    </citation>
    <scope>NUCLEOTIDE SEQUENCE [LARGE SCALE GENOMIC DNA]</scope>
    <source>
        <strain evidence="3 4">D-2Q-5-6</strain>
    </source>
</reference>
<feature type="signal peptide" evidence="2">
    <location>
        <begin position="1"/>
        <end position="29"/>
    </location>
</feature>
<dbReference type="Pfam" id="PF13365">
    <property type="entry name" value="Trypsin_2"/>
    <property type="match status" value="1"/>
</dbReference>
<gene>
    <name evidence="3" type="ORF">FSZ31_05440</name>
</gene>
<dbReference type="GO" id="GO:0006508">
    <property type="term" value="P:proteolysis"/>
    <property type="evidence" value="ECO:0007669"/>
    <property type="project" value="InterPro"/>
</dbReference>
<protein>
    <submittedName>
        <fullName evidence="3">Trypsin-like peptidase domain-containing protein</fullName>
    </submittedName>
</protein>
<dbReference type="InterPro" id="IPR009003">
    <property type="entry name" value="Peptidase_S1_PA"/>
</dbReference>
<dbReference type="InterPro" id="IPR043504">
    <property type="entry name" value="Peptidase_S1_PA_chymotrypsin"/>
</dbReference>
<dbReference type="Proteomes" id="UP000321129">
    <property type="component" value="Unassembled WGS sequence"/>
</dbReference>
<keyword evidence="2" id="KW-0732">Signal</keyword>
<keyword evidence="4" id="KW-1185">Reference proteome</keyword>
<feature type="transmembrane region" description="Helical" evidence="1">
    <location>
        <begin position="303"/>
        <end position="322"/>
    </location>
</feature>
<dbReference type="Gene3D" id="2.40.10.10">
    <property type="entry name" value="Trypsin-like serine proteases"/>
    <property type="match status" value="2"/>
</dbReference>
<evidence type="ECO:0000256" key="1">
    <source>
        <dbReference type="SAM" id="Phobius"/>
    </source>
</evidence>
<dbReference type="SUPFAM" id="SSF50494">
    <property type="entry name" value="Trypsin-like serine proteases"/>
    <property type="match status" value="1"/>
</dbReference>
<comment type="caution">
    <text evidence="3">The sequence shown here is derived from an EMBL/GenBank/DDBJ whole genome shotgun (WGS) entry which is preliminary data.</text>
</comment>
<dbReference type="EMBL" id="VOPY01000001">
    <property type="protein sequence ID" value="TXC74158.1"/>
    <property type="molecule type" value="Genomic_DNA"/>
</dbReference>
<sequence length="513" mass="53789">MTSLAHRFARFCALIAALVALAIAAPTQADDVAAAGRGVVRVVTVAIVNGEVVGFGHGSGFAISPTRIVTNAHVVESAVKYPQNVALGVVPSEGKKSYEARLVAIDTKRDLALIEMVEGHIPVTAIYTGPFEPGEEVTALGYPGNVDAAAAVDAADYITPRTPVRSNGNLSNQQVINGIAAMVHTASIARGNSGGPLVDECGRVVGVNTFITRADDGDSPFAFAISNRELTRFLGESNQKYTAISSACLTMAEASSRDSARMTTEQRIAAAARDKRDADAAAKRSAALEQAHAANETSRENRMALALALFVFGALALGAAGLFTTKSRERDAKIAGGVGGVLMLAALIVFLTRPSPSDIAVPDIARDGSGSGTTSLAATGKQLCTIAPERSRITVSPTDDVALEFDDAGCVNGRTQYALGSDGRWSRVLVPNEEATVSVLSFDPVDATYRNQRYLLDAETMARARELRANVSTKQCTADPAAVQALGVQQDAILAMLPADPNERLVYDCRKAR</sequence>
<name>A0A5C6UTA5_9SPHN</name>
<keyword evidence="1" id="KW-0472">Membrane</keyword>
<dbReference type="RefSeq" id="WP_147122030.1">
    <property type="nucleotide sequence ID" value="NZ_VOPY01000001.1"/>
</dbReference>
<evidence type="ECO:0000256" key="2">
    <source>
        <dbReference type="SAM" id="SignalP"/>
    </source>
</evidence>
<evidence type="ECO:0000313" key="3">
    <source>
        <dbReference type="EMBL" id="TXC74158.1"/>
    </source>
</evidence>
<keyword evidence="1" id="KW-0812">Transmembrane</keyword>
<dbReference type="InterPro" id="IPR001940">
    <property type="entry name" value="Peptidase_S1C"/>
</dbReference>
<feature type="transmembrane region" description="Helical" evidence="1">
    <location>
        <begin position="334"/>
        <end position="352"/>
    </location>
</feature>
<dbReference type="GO" id="GO:0004252">
    <property type="term" value="F:serine-type endopeptidase activity"/>
    <property type="evidence" value="ECO:0007669"/>
    <property type="project" value="InterPro"/>
</dbReference>
<dbReference type="PRINTS" id="PR00834">
    <property type="entry name" value="PROTEASES2C"/>
</dbReference>
<proteinExistence type="predicted"/>
<accession>A0A5C6UTA5</accession>
<organism evidence="3 4">
    <name type="scientific">Flavisphingopyxis soli</name>
    <dbReference type="NCBI Taxonomy" id="2601267"/>
    <lineage>
        <taxon>Bacteria</taxon>
        <taxon>Pseudomonadati</taxon>
        <taxon>Pseudomonadota</taxon>
        <taxon>Alphaproteobacteria</taxon>
        <taxon>Sphingomonadales</taxon>
        <taxon>Sphingopyxidaceae</taxon>
        <taxon>Flavisphingopyxis</taxon>
    </lineage>
</organism>
<dbReference type="PANTHER" id="PTHR43019">
    <property type="entry name" value="SERINE ENDOPROTEASE DEGS"/>
    <property type="match status" value="1"/>
</dbReference>
<keyword evidence="1" id="KW-1133">Transmembrane helix</keyword>
<dbReference type="OrthoDB" id="9766361at2"/>
<dbReference type="AlphaFoldDB" id="A0A5C6UTA5"/>
<feature type="chain" id="PRO_5022997258" evidence="2">
    <location>
        <begin position="30"/>
        <end position="513"/>
    </location>
</feature>
<dbReference type="PANTHER" id="PTHR43019:SF23">
    <property type="entry name" value="PROTEASE DO-LIKE 5, CHLOROPLASTIC"/>
    <property type="match status" value="1"/>
</dbReference>